<dbReference type="InterPro" id="IPR001466">
    <property type="entry name" value="Beta-lactam-related"/>
</dbReference>
<dbReference type="EMBL" id="JACHZG010000008">
    <property type="protein sequence ID" value="MBB3328981.1"/>
    <property type="molecule type" value="Genomic_DNA"/>
</dbReference>
<evidence type="ECO:0000313" key="3">
    <source>
        <dbReference type="EMBL" id="MBB3328981.1"/>
    </source>
</evidence>
<comment type="caution">
    <text evidence="3">The sequence shown here is derived from an EMBL/GenBank/DDBJ whole genome shotgun (WGS) entry which is preliminary data.</text>
</comment>
<dbReference type="AlphaFoldDB" id="A0A7W5JZ33"/>
<gene>
    <name evidence="3" type="ORF">FHX39_003978</name>
</gene>
<accession>A0A7W5JZ33</accession>
<dbReference type="Pfam" id="PF00144">
    <property type="entry name" value="Beta-lactamase"/>
    <property type="match status" value="1"/>
</dbReference>
<evidence type="ECO:0000259" key="2">
    <source>
        <dbReference type="Pfam" id="PF00144"/>
    </source>
</evidence>
<feature type="region of interest" description="Disordered" evidence="1">
    <location>
        <begin position="350"/>
        <end position="372"/>
    </location>
</feature>
<protein>
    <submittedName>
        <fullName evidence="3">CubicO group peptidase (Beta-lactamase class C family)</fullName>
    </submittedName>
</protein>
<dbReference type="PANTHER" id="PTHR43283:SF7">
    <property type="entry name" value="BETA-LACTAMASE-RELATED DOMAIN-CONTAINING PROTEIN"/>
    <property type="match status" value="1"/>
</dbReference>
<feature type="domain" description="Beta-lactamase-related" evidence="2">
    <location>
        <begin position="37"/>
        <end position="302"/>
    </location>
</feature>
<dbReference type="InterPro" id="IPR012338">
    <property type="entry name" value="Beta-lactam/transpept-like"/>
</dbReference>
<proteinExistence type="predicted"/>
<dbReference type="Gene3D" id="3.40.710.10">
    <property type="entry name" value="DD-peptidase/beta-lactamase superfamily"/>
    <property type="match status" value="1"/>
</dbReference>
<dbReference type="InterPro" id="IPR050789">
    <property type="entry name" value="Diverse_Enzym_Activities"/>
</dbReference>
<name>A0A7W5JZ33_9ACTN</name>
<organism evidence="3 4">
    <name type="scientific">Microlunatus antarcticus</name>
    <dbReference type="NCBI Taxonomy" id="53388"/>
    <lineage>
        <taxon>Bacteria</taxon>
        <taxon>Bacillati</taxon>
        <taxon>Actinomycetota</taxon>
        <taxon>Actinomycetes</taxon>
        <taxon>Propionibacteriales</taxon>
        <taxon>Propionibacteriaceae</taxon>
        <taxon>Microlunatus</taxon>
    </lineage>
</organism>
<reference evidence="3 4" key="1">
    <citation type="submission" date="2020-08" db="EMBL/GenBank/DDBJ databases">
        <title>Sequencing the genomes of 1000 actinobacteria strains.</title>
        <authorList>
            <person name="Klenk H.-P."/>
        </authorList>
    </citation>
    <scope>NUCLEOTIDE SEQUENCE [LARGE SCALE GENOMIC DNA]</scope>
    <source>
        <strain evidence="3 4">DSM 11053</strain>
    </source>
</reference>
<dbReference type="SUPFAM" id="SSF56601">
    <property type="entry name" value="beta-lactamase/transpeptidase-like"/>
    <property type="match status" value="1"/>
</dbReference>
<keyword evidence="4" id="KW-1185">Reference proteome</keyword>
<evidence type="ECO:0000256" key="1">
    <source>
        <dbReference type="SAM" id="MobiDB-lite"/>
    </source>
</evidence>
<dbReference type="RefSeq" id="WP_183342434.1">
    <property type="nucleotide sequence ID" value="NZ_JACHZG010000008.1"/>
</dbReference>
<evidence type="ECO:0000313" key="4">
    <source>
        <dbReference type="Proteomes" id="UP000565572"/>
    </source>
</evidence>
<sequence length="490" mass="53420">MSATDLPRSTPESQGVDPRGITAFLDAMEAAPDIEMHSLMVLRHGQLVAEGWWSPYAPELPHLLYSLSKSFTSTALGLMVDEGLVDLDATVLSYFPELDADVTDPRSRSMRVRHVAAMASGHLAETLDRALANDPVDLVRGFLLVPPEREPGTVFAYNQPCTYTIAAIVQRLSGQTLVEFLRPRLFDPLGVGPVGWQQHPSGRDLGFTGLHATTDALSRLGQLYLQRGVWDGERLLSEAWVAEATSRQVDNPLEPNPDWSQGYGFQFWIARHGYRGDGAYGQFCVVLPEQDVVIAVTSATENMQGVLDAVWAHLLPAFGADALEPSPAAGALDERLAALGVAPLEGSAAPLVDPEDWSDRRLRPGPSGSAQRSLTEVRLVREDDRWRLVLFDDDAEISSGIGTTSWQTNLVETEHGETGVPIAVSGGWTDDDTFRADVIFLETPHRLELTASRTSATFDLRWQTVALRAGTLADLRMPRGQQGSTSAAFV</sequence>
<dbReference type="PANTHER" id="PTHR43283">
    <property type="entry name" value="BETA-LACTAMASE-RELATED"/>
    <property type="match status" value="1"/>
</dbReference>
<dbReference type="Proteomes" id="UP000565572">
    <property type="component" value="Unassembled WGS sequence"/>
</dbReference>